<dbReference type="SUPFAM" id="SSF56112">
    <property type="entry name" value="Protein kinase-like (PK-like)"/>
    <property type="match status" value="1"/>
</dbReference>
<evidence type="ECO:0000256" key="7">
    <source>
        <dbReference type="SAM" id="MobiDB-lite"/>
    </source>
</evidence>
<dbReference type="GO" id="GO:0005524">
    <property type="term" value="F:ATP binding"/>
    <property type="evidence" value="ECO:0007669"/>
    <property type="project" value="UniProtKB-UniRule"/>
</dbReference>
<protein>
    <recommendedName>
        <fullName evidence="8">Protein kinase domain-containing protein</fullName>
    </recommendedName>
</protein>
<feature type="compositionally biased region" description="Low complexity" evidence="7">
    <location>
        <begin position="1091"/>
        <end position="1107"/>
    </location>
</feature>
<gene>
    <name evidence="9" type="ORF">D9613_001721</name>
</gene>
<dbReference type="SMART" id="SM00220">
    <property type="entry name" value="S_TKc"/>
    <property type="match status" value="1"/>
</dbReference>
<feature type="compositionally biased region" description="Polar residues" evidence="7">
    <location>
        <begin position="781"/>
        <end position="805"/>
    </location>
</feature>
<evidence type="ECO:0000259" key="8">
    <source>
        <dbReference type="PROSITE" id="PS50011"/>
    </source>
</evidence>
<feature type="compositionally biased region" description="Basic and acidic residues" evidence="7">
    <location>
        <begin position="468"/>
        <end position="478"/>
    </location>
</feature>
<dbReference type="PANTHER" id="PTHR48016:SF48">
    <property type="entry name" value="SERINE_THREONINE-PROTEIN KINASE BCK1_SLK1_SSP31"/>
    <property type="match status" value="1"/>
</dbReference>
<proteinExistence type="inferred from homology"/>
<feature type="compositionally biased region" description="Low complexity" evidence="7">
    <location>
        <begin position="583"/>
        <end position="594"/>
    </location>
</feature>
<dbReference type="InterPro" id="IPR008271">
    <property type="entry name" value="Ser/Thr_kinase_AS"/>
</dbReference>
<feature type="compositionally biased region" description="Low complexity" evidence="7">
    <location>
        <begin position="679"/>
        <end position="693"/>
    </location>
</feature>
<dbReference type="PROSITE" id="PS00108">
    <property type="entry name" value="PROTEIN_KINASE_ST"/>
    <property type="match status" value="1"/>
</dbReference>
<evidence type="ECO:0000256" key="5">
    <source>
        <dbReference type="ARBA" id="ARBA00022840"/>
    </source>
</evidence>
<comment type="similarity">
    <text evidence="1">Belongs to the protein kinase superfamily. STE Ser/Thr protein kinase family. MAP kinase kinase kinase subfamily.</text>
</comment>
<evidence type="ECO:0000256" key="4">
    <source>
        <dbReference type="ARBA" id="ARBA00022777"/>
    </source>
</evidence>
<feature type="region of interest" description="Disordered" evidence="7">
    <location>
        <begin position="1"/>
        <end position="183"/>
    </location>
</feature>
<feature type="region of interest" description="Disordered" evidence="7">
    <location>
        <begin position="576"/>
        <end position="830"/>
    </location>
</feature>
<evidence type="ECO:0000256" key="1">
    <source>
        <dbReference type="ARBA" id="ARBA00006529"/>
    </source>
</evidence>
<sequence>MSEDARSSKAKKVYYVSNPDSDDIEDYPRNPYKPHPSPDYHRPTPRSPEHLLPTLNVAAPLYQHSHQPPLSPASTGSPSTSTPPPTTPGHAQSASVDLQPRIESPSKPLPTPDSSSTVSYADFRSHVENPPQSTKSRFFPTWRAFGARSKMPNENKSSRPSPTAAPPDPVTTPSNPSSSTPPEKVIFVTSDAERYVTVDISSAKSALQIRELIFTKLGFFNEDEQHPYSIYRTEIGSHAIGEALSNDHLYTLCRDHGDAKGNLKFYVSQFGYKPVPQLPSNTLPLRVRRRSRSRNGSISSASENMPMEVGYEADGENLPPSRPSQSQGTITISEHPPSPHRRPSLPHPLPGSSHIHPVEQPSQPTSSSQSRPWRKDDKYGYTPLPPIPVPPPTLSPNRPMFTSKEDMHSLSTQERQIHTRSASDVANEQKSALKATDPQTQMGSSLRPPRSGENPSAAKLHPQPSRENLWERSPRRPYDEDEDSYEIVMAPTRPADELERISPLARTSRTNRPKPQPTSPFSQRHNVYTSSRVTPSASTNTLPLHSEPRPSVHPQQRAGRWPLPASVFVNWKGEEGSNRNKVSHASTSGASASSWQGSKMSRSSTKSMDNLRSPNHSNSRRNAPPQLPGLTRPQTSSSPYSPISISSSNLSISGTPKSYEPPRTGIRPLPVQGSHHTPSSSDHYSNSSSHYASRPGLYSSSSTFGEPYPRPQSAADEAGNSPSSSRRMQSPTYLNSGESHRSPRAISPSRPFYPPIPGPRPRPNNHRRSDRSDRSSASGPETINTSPPHTPVSPQSPRYESSENGFPTAEPSPPSSPDTGTYVGANGTDLTLKPEEQAALKKMLNVVDNATILHKSAAPQTRSISPPPALENNPSMSSYYADDDDDDFGTGGTWIVRPDALQPANKPPLTVHIENPTNPPSPEPENSSRQATARPPVPPKDQQPPSSYRPTAQVARLLSSGGRPESTFIDPEGDNWARPPPENIYEHLEKFFPTHDLDKPVIEATASGDTSPTSSAPPAGMIPPPVPVQDEKAKVRAKKSIRIVAQEHKKKIDRTSRTADHAAYADNMKRKRSTKLWGSRLEEVTTAQARSASSSSLPDSPSNGPGPTTFKWVRGELIGKGTYGRVYLALNATTGEMIAVKQVELPQTASDKNDSRQHTVVQALKMESETLRDLDHPHIVQYLGFEETPANLSIFLEYVPGGSVGSCLHKHGRFNDNVTRSFTAQILSGLEYLHSKGILHRDLKADNILVEMSGTCKISDFGISKRTEDLHGGAFTAMQGTVFWMAPEVINTQGKGYNFKIDIWSVGCVVLEMWAGIRPWSGEEMVAVMFKLYQSKQPPPVPEDITPLLPEADDFRLKCFAINPEDRPSAAELRKHPYLILPPDWVFTEFT</sequence>
<dbReference type="EMBL" id="JAACJL010000001">
    <property type="protein sequence ID" value="KAF4622933.1"/>
    <property type="molecule type" value="Genomic_DNA"/>
</dbReference>
<dbReference type="FunFam" id="1.10.510.10:FF:000182">
    <property type="entry name" value="MAP kinase kinase kinase mkh1"/>
    <property type="match status" value="1"/>
</dbReference>
<feature type="region of interest" description="Disordered" evidence="7">
    <location>
        <begin position="1047"/>
        <end position="1108"/>
    </location>
</feature>
<feature type="compositionally biased region" description="Pro residues" evidence="7">
    <location>
        <begin position="383"/>
        <end position="394"/>
    </location>
</feature>
<dbReference type="InterPro" id="IPR050538">
    <property type="entry name" value="MAP_kinase_kinase_kinase"/>
</dbReference>
<name>A0A8H4VUD8_9AGAR</name>
<feature type="compositionally biased region" description="Low complexity" evidence="7">
    <location>
        <begin position="171"/>
        <end position="182"/>
    </location>
</feature>
<dbReference type="GO" id="GO:0004709">
    <property type="term" value="F:MAP kinase kinase kinase activity"/>
    <property type="evidence" value="ECO:0007669"/>
    <property type="project" value="UniProtKB-ARBA"/>
</dbReference>
<dbReference type="PROSITE" id="PS00107">
    <property type="entry name" value="PROTEIN_KINASE_ATP"/>
    <property type="match status" value="1"/>
</dbReference>
<dbReference type="PROSITE" id="PS50011">
    <property type="entry name" value="PROTEIN_KINASE_DOM"/>
    <property type="match status" value="1"/>
</dbReference>
<dbReference type="FunFam" id="3.30.200.20:FF:000387">
    <property type="entry name" value="Serine/threonine-protein kinase STE11"/>
    <property type="match status" value="1"/>
</dbReference>
<evidence type="ECO:0000313" key="9">
    <source>
        <dbReference type="EMBL" id="KAF4622933.1"/>
    </source>
</evidence>
<feature type="region of interest" description="Disordered" evidence="7">
    <location>
        <begin position="998"/>
        <end position="1027"/>
    </location>
</feature>
<keyword evidence="10" id="KW-1185">Reference proteome</keyword>
<feature type="compositionally biased region" description="Polar residues" evidence="7">
    <location>
        <begin position="595"/>
        <end position="621"/>
    </location>
</feature>
<feature type="binding site" evidence="6">
    <location>
        <position position="1141"/>
    </location>
    <ligand>
        <name>ATP</name>
        <dbReference type="ChEBI" id="CHEBI:30616"/>
    </ligand>
</feature>
<reference evidence="9 10" key="1">
    <citation type="submission" date="2019-12" db="EMBL/GenBank/DDBJ databases">
        <authorList>
            <person name="Floudas D."/>
            <person name="Bentzer J."/>
            <person name="Ahren D."/>
            <person name="Johansson T."/>
            <person name="Persson P."/>
            <person name="Tunlid A."/>
        </authorList>
    </citation>
    <scope>NUCLEOTIDE SEQUENCE [LARGE SCALE GENOMIC DNA]</scope>
    <source>
        <strain evidence="9 10">CBS 102.39</strain>
    </source>
</reference>
<feature type="compositionally biased region" description="Pro residues" evidence="7">
    <location>
        <begin position="751"/>
        <end position="762"/>
    </location>
</feature>
<dbReference type="InterPro" id="IPR017441">
    <property type="entry name" value="Protein_kinase_ATP_BS"/>
</dbReference>
<evidence type="ECO:0000313" key="10">
    <source>
        <dbReference type="Proteomes" id="UP000521872"/>
    </source>
</evidence>
<dbReference type="Proteomes" id="UP000521872">
    <property type="component" value="Unassembled WGS sequence"/>
</dbReference>
<feature type="compositionally biased region" description="Low complexity" evidence="7">
    <location>
        <begin position="350"/>
        <end position="371"/>
    </location>
</feature>
<feature type="compositionally biased region" description="Polar residues" evidence="7">
    <location>
        <begin position="409"/>
        <end position="430"/>
    </location>
</feature>
<keyword evidence="5 6" id="KW-0067">ATP-binding</keyword>
<evidence type="ECO:0000256" key="2">
    <source>
        <dbReference type="ARBA" id="ARBA00022679"/>
    </source>
</evidence>
<dbReference type="Gene3D" id="1.10.510.10">
    <property type="entry name" value="Transferase(Phosphotransferase) domain 1"/>
    <property type="match status" value="1"/>
</dbReference>
<dbReference type="InterPro" id="IPR000719">
    <property type="entry name" value="Prot_kinase_dom"/>
</dbReference>
<dbReference type="GO" id="GO:0000196">
    <property type="term" value="P:cell integrity MAPK cascade"/>
    <property type="evidence" value="ECO:0007669"/>
    <property type="project" value="UniProtKB-ARBA"/>
</dbReference>
<dbReference type="Pfam" id="PF00069">
    <property type="entry name" value="Pkinase"/>
    <property type="match status" value="1"/>
</dbReference>
<dbReference type="PANTHER" id="PTHR48016">
    <property type="entry name" value="MAP KINASE KINASE KINASE SSK2-RELATED-RELATED"/>
    <property type="match status" value="1"/>
</dbReference>
<organism evidence="9 10">
    <name type="scientific">Agrocybe pediades</name>
    <dbReference type="NCBI Taxonomy" id="84607"/>
    <lineage>
        <taxon>Eukaryota</taxon>
        <taxon>Fungi</taxon>
        <taxon>Dikarya</taxon>
        <taxon>Basidiomycota</taxon>
        <taxon>Agaricomycotina</taxon>
        <taxon>Agaricomycetes</taxon>
        <taxon>Agaricomycetidae</taxon>
        <taxon>Agaricales</taxon>
        <taxon>Agaricineae</taxon>
        <taxon>Strophariaceae</taxon>
        <taxon>Agrocybe</taxon>
    </lineage>
</organism>
<feature type="compositionally biased region" description="Polar residues" evidence="7">
    <location>
        <begin position="720"/>
        <end position="737"/>
    </location>
</feature>
<evidence type="ECO:0000256" key="6">
    <source>
        <dbReference type="PROSITE-ProRule" id="PRU10141"/>
    </source>
</evidence>
<accession>A0A8H4VUD8</accession>
<keyword evidence="3 6" id="KW-0547">Nucleotide-binding</keyword>
<feature type="region of interest" description="Disordered" evidence="7">
    <location>
        <begin position="278"/>
        <end position="561"/>
    </location>
</feature>
<keyword evidence="4" id="KW-0418">Kinase</keyword>
<comment type="caution">
    <text evidence="9">The sequence shown here is derived from an EMBL/GenBank/DDBJ whole genome shotgun (WGS) entry which is preliminary data.</text>
</comment>
<feature type="compositionally biased region" description="Low complexity" evidence="7">
    <location>
        <begin position="636"/>
        <end position="653"/>
    </location>
</feature>
<keyword evidence="2" id="KW-0808">Transferase</keyword>
<feature type="compositionally biased region" description="Polar residues" evidence="7">
    <location>
        <begin position="519"/>
        <end position="543"/>
    </location>
</feature>
<feature type="region of interest" description="Disordered" evidence="7">
    <location>
        <begin position="856"/>
        <end position="982"/>
    </location>
</feature>
<dbReference type="InterPro" id="IPR011009">
    <property type="entry name" value="Kinase-like_dom_sf"/>
</dbReference>
<evidence type="ECO:0000256" key="3">
    <source>
        <dbReference type="ARBA" id="ARBA00022741"/>
    </source>
</evidence>
<feature type="domain" description="Protein kinase" evidence="8">
    <location>
        <begin position="1112"/>
        <end position="1379"/>
    </location>
</feature>